<dbReference type="SMART" id="SM00387">
    <property type="entry name" value="HATPase_c"/>
    <property type="match status" value="1"/>
</dbReference>
<dbReference type="RefSeq" id="WP_340270405.1">
    <property type="nucleotide sequence ID" value="NZ_JBBEOG010000006.1"/>
</dbReference>
<proteinExistence type="predicted"/>
<feature type="transmembrane region" description="Helical" evidence="8">
    <location>
        <begin position="133"/>
        <end position="157"/>
    </location>
</feature>
<dbReference type="PROSITE" id="PS50109">
    <property type="entry name" value="HIS_KIN"/>
    <property type="match status" value="1"/>
</dbReference>
<keyword evidence="8" id="KW-0472">Membrane</keyword>
<feature type="region of interest" description="Disordered" evidence="7">
    <location>
        <begin position="486"/>
        <end position="507"/>
    </location>
</feature>
<keyword evidence="5 10" id="KW-0418">Kinase</keyword>
<dbReference type="Pfam" id="PF02518">
    <property type="entry name" value="HATPase_c"/>
    <property type="match status" value="1"/>
</dbReference>
<organism evidence="10 11">
    <name type="scientific">Aquipuribacter nitratireducens</name>
    <dbReference type="NCBI Taxonomy" id="650104"/>
    <lineage>
        <taxon>Bacteria</taxon>
        <taxon>Bacillati</taxon>
        <taxon>Actinomycetota</taxon>
        <taxon>Actinomycetes</taxon>
        <taxon>Micrococcales</taxon>
        <taxon>Intrasporangiaceae</taxon>
        <taxon>Aquipuribacter</taxon>
    </lineage>
</organism>
<comment type="catalytic activity">
    <reaction evidence="1">
        <text>ATP + protein L-histidine = ADP + protein N-phospho-L-histidine.</text>
        <dbReference type="EC" id="2.7.13.3"/>
    </reaction>
</comment>
<comment type="caution">
    <text evidence="10">The sequence shown here is derived from an EMBL/GenBank/DDBJ whole genome shotgun (WGS) entry which is preliminary data.</text>
</comment>
<feature type="transmembrane region" description="Helical" evidence="8">
    <location>
        <begin position="32"/>
        <end position="59"/>
    </location>
</feature>
<evidence type="ECO:0000256" key="2">
    <source>
        <dbReference type="ARBA" id="ARBA00012438"/>
    </source>
</evidence>
<dbReference type="InterPro" id="IPR003594">
    <property type="entry name" value="HATPase_dom"/>
</dbReference>
<evidence type="ECO:0000313" key="10">
    <source>
        <dbReference type="EMBL" id="MFC5382697.1"/>
    </source>
</evidence>
<keyword evidence="3" id="KW-0597">Phosphoprotein</keyword>
<reference evidence="11" key="1">
    <citation type="journal article" date="2019" name="Int. J. Syst. Evol. Microbiol.">
        <title>The Global Catalogue of Microorganisms (GCM) 10K type strain sequencing project: providing services to taxonomists for standard genome sequencing and annotation.</title>
        <authorList>
            <consortium name="The Broad Institute Genomics Platform"/>
            <consortium name="The Broad Institute Genome Sequencing Center for Infectious Disease"/>
            <person name="Wu L."/>
            <person name="Ma J."/>
        </authorList>
    </citation>
    <scope>NUCLEOTIDE SEQUENCE [LARGE SCALE GENOMIC DNA]</scope>
    <source>
        <strain evidence="11">CCUG 43114</strain>
    </source>
</reference>
<dbReference type="Proteomes" id="UP001596122">
    <property type="component" value="Unassembled WGS sequence"/>
</dbReference>
<feature type="transmembrane region" description="Helical" evidence="8">
    <location>
        <begin position="71"/>
        <end position="89"/>
    </location>
</feature>
<evidence type="ECO:0000256" key="7">
    <source>
        <dbReference type="SAM" id="MobiDB-lite"/>
    </source>
</evidence>
<gene>
    <name evidence="10" type="ORF">ACFPJ6_18175</name>
</gene>
<evidence type="ECO:0000256" key="3">
    <source>
        <dbReference type="ARBA" id="ARBA00022553"/>
    </source>
</evidence>
<dbReference type="InterPro" id="IPR050980">
    <property type="entry name" value="2C_sensor_his_kinase"/>
</dbReference>
<dbReference type="PANTHER" id="PTHR44936:SF9">
    <property type="entry name" value="SENSOR PROTEIN CREC"/>
    <property type="match status" value="1"/>
</dbReference>
<keyword evidence="11" id="KW-1185">Reference proteome</keyword>
<dbReference type="EMBL" id="JBHSLD010000028">
    <property type="protein sequence ID" value="MFC5382697.1"/>
    <property type="molecule type" value="Genomic_DNA"/>
</dbReference>
<dbReference type="PRINTS" id="PR00344">
    <property type="entry name" value="BCTRLSENSOR"/>
</dbReference>
<keyword evidence="6" id="KW-0902">Two-component regulatory system</keyword>
<dbReference type="GO" id="GO:0016301">
    <property type="term" value="F:kinase activity"/>
    <property type="evidence" value="ECO:0007669"/>
    <property type="project" value="UniProtKB-KW"/>
</dbReference>
<dbReference type="Gene3D" id="3.30.565.10">
    <property type="entry name" value="Histidine kinase-like ATPase, C-terminal domain"/>
    <property type="match status" value="1"/>
</dbReference>
<protein>
    <recommendedName>
        <fullName evidence="2">histidine kinase</fullName>
        <ecNumber evidence="2">2.7.13.3</ecNumber>
    </recommendedName>
</protein>
<feature type="transmembrane region" description="Helical" evidence="8">
    <location>
        <begin position="163"/>
        <end position="185"/>
    </location>
</feature>
<evidence type="ECO:0000256" key="1">
    <source>
        <dbReference type="ARBA" id="ARBA00000085"/>
    </source>
</evidence>
<dbReference type="SUPFAM" id="SSF55874">
    <property type="entry name" value="ATPase domain of HSP90 chaperone/DNA topoisomerase II/histidine kinase"/>
    <property type="match status" value="1"/>
</dbReference>
<dbReference type="InterPro" id="IPR005467">
    <property type="entry name" value="His_kinase_dom"/>
</dbReference>
<evidence type="ECO:0000256" key="6">
    <source>
        <dbReference type="ARBA" id="ARBA00023012"/>
    </source>
</evidence>
<dbReference type="PANTHER" id="PTHR44936">
    <property type="entry name" value="SENSOR PROTEIN CREC"/>
    <property type="match status" value="1"/>
</dbReference>
<feature type="transmembrane region" description="Helical" evidence="8">
    <location>
        <begin position="101"/>
        <end position="121"/>
    </location>
</feature>
<feature type="compositionally biased region" description="Low complexity" evidence="7">
    <location>
        <begin position="497"/>
        <end position="507"/>
    </location>
</feature>
<accession>A0ABW0GSN2</accession>
<keyword evidence="8" id="KW-1133">Transmembrane helix</keyword>
<evidence type="ECO:0000256" key="8">
    <source>
        <dbReference type="SAM" id="Phobius"/>
    </source>
</evidence>
<dbReference type="CDD" id="cd00075">
    <property type="entry name" value="HATPase"/>
    <property type="match status" value="1"/>
</dbReference>
<dbReference type="EC" id="2.7.13.3" evidence="2"/>
<dbReference type="InterPro" id="IPR004358">
    <property type="entry name" value="Sig_transdc_His_kin-like_C"/>
</dbReference>
<evidence type="ECO:0000259" key="9">
    <source>
        <dbReference type="PROSITE" id="PS50109"/>
    </source>
</evidence>
<feature type="domain" description="Histidine kinase" evidence="9">
    <location>
        <begin position="280"/>
        <end position="489"/>
    </location>
</feature>
<keyword evidence="4" id="KW-0808">Transferase</keyword>
<feature type="transmembrane region" description="Helical" evidence="8">
    <location>
        <begin position="227"/>
        <end position="254"/>
    </location>
</feature>
<evidence type="ECO:0000256" key="5">
    <source>
        <dbReference type="ARBA" id="ARBA00022777"/>
    </source>
</evidence>
<sequence>MPPRHTASVVAGVVVVLAGALAAAAGGGHWPVAVVLVLVEAARGVVGLGLLVSGVVVLVRSGRTDRAPTGLVGAGLVGAAAATPLLPPGGGDPGALARHDVGLVVHVVGFLVLAAPVRAACRAAQVDARVRPLRLTLGVAGAAVAVQVAALVWGLALPGAAVPAGYAVATHLLLATGGACVAVRLGRATTLDGDLNVAVRLLLVVGSLRCVLLAGVAALGWPLGGLLLVVAVGSDLVATMALCLVTVRGLLAVLRADAARERLVLDELVEHQRRDAADRARLHDARATLAGVRCAQDVLHGAVRGRPLRREEHGELARSVRAELERLERLLAPAAPAHAGHRQAGEDRRTCVDDVVRPVVVTMRERLATVRWAPSGCVVGIHPDDLATVVSTLLDNALVHAPGAAVEVVVEDVDAGTVRVVVRDDGPGVSPSLRGRLFAPGARGDASRGEGIGLAHARRLARSAGGELRLASPRDRQGATFVLDLPRAGGRRDGRRAGTARAGGPWG</sequence>
<evidence type="ECO:0000313" key="11">
    <source>
        <dbReference type="Proteomes" id="UP001596122"/>
    </source>
</evidence>
<feature type="transmembrane region" description="Helical" evidence="8">
    <location>
        <begin position="197"/>
        <end position="221"/>
    </location>
</feature>
<dbReference type="InterPro" id="IPR036890">
    <property type="entry name" value="HATPase_C_sf"/>
</dbReference>
<evidence type="ECO:0000256" key="4">
    <source>
        <dbReference type="ARBA" id="ARBA00022679"/>
    </source>
</evidence>
<name>A0ABW0GSN2_9MICO</name>
<keyword evidence="8" id="KW-0812">Transmembrane</keyword>